<name>A0A7J6KRE1_PEROL</name>
<dbReference type="EMBL" id="JABANN010001646">
    <property type="protein sequence ID" value="KAF4649131.1"/>
    <property type="molecule type" value="Genomic_DNA"/>
</dbReference>
<dbReference type="GO" id="GO:0003676">
    <property type="term" value="F:nucleic acid binding"/>
    <property type="evidence" value="ECO:0007669"/>
    <property type="project" value="InterPro"/>
</dbReference>
<feature type="non-terminal residue" evidence="2">
    <location>
        <position position="506"/>
    </location>
</feature>
<evidence type="ECO:0000313" key="2">
    <source>
        <dbReference type="EMBL" id="KAF4649131.1"/>
    </source>
</evidence>
<proteinExistence type="predicted"/>
<feature type="compositionally biased region" description="Low complexity" evidence="1">
    <location>
        <begin position="429"/>
        <end position="439"/>
    </location>
</feature>
<dbReference type="AlphaFoldDB" id="A0A7J6KRE1"/>
<reference evidence="2 3" key="1">
    <citation type="submission" date="2020-04" db="EMBL/GenBank/DDBJ databases">
        <title>Perkinsus olseni comparative genomics.</title>
        <authorList>
            <person name="Bogema D.R."/>
        </authorList>
    </citation>
    <scope>NUCLEOTIDE SEQUENCE [LARGE SCALE GENOMIC DNA]</scope>
    <source>
        <strain evidence="2">ATCC PRA-31</strain>
    </source>
</reference>
<comment type="caution">
    <text evidence="2">The sequence shown here is derived from an EMBL/GenBank/DDBJ whole genome shotgun (WGS) entry which is preliminary data.</text>
</comment>
<sequence length="506" mass="54194">MLRRHIGIPDWVSHLPALLWVYNTSIHSVTGFSPYKLLFARDPPSDFLPMTLSAADLMFDPATYEAYSEALRAYLTDQVDLAITQAAGNAKRHYDRNNAPQGFFVGARVLLRLMKHQRPTKLSPMWEPNWFITQIVGSSDPIKVVRLFHLSSKRVKVLSVDHIKVDPLQPDNIQEIMQSFPEPLRDAREPIPVSTHGSAAVSSDGLRQEQPHVRFEGLFGAGTAGVRPLQAQQLPVNPDGLIGGERMVYGSSGAQLPRWQGLDAFRPRPVESSGPPQVAPAYVSIPNDRQDDIQRARSGPITVPTPPVMAPNVERAPPIVDPAAVSVPSGGTTDLRSVSSQRHSQAADASVLLSAPQEESPATPSGPSLSLASPSVPSIPSVPSLLLTSPDLASRPSSPAPVPDNINSGHVSEATPFTSPNASMVDARSGTSPSSSSSSVATEQDAVSANSDFDSTTPNVSSDAGESLHEEELAVPEEEDPVLEQEEAPVREEEADIPAPVVEPAT</sequence>
<feature type="compositionally biased region" description="Polar residues" evidence="1">
    <location>
        <begin position="440"/>
        <end position="464"/>
    </location>
</feature>
<protein>
    <recommendedName>
        <fullName evidence="4">Integrase catalytic domain-containing protein</fullName>
    </recommendedName>
</protein>
<evidence type="ECO:0000313" key="3">
    <source>
        <dbReference type="Proteomes" id="UP000572268"/>
    </source>
</evidence>
<evidence type="ECO:0000256" key="1">
    <source>
        <dbReference type="SAM" id="MobiDB-lite"/>
    </source>
</evidence>
<dbReference type="Proteomes" id="UP000572268">
    <property type="component" value="Unassembled WGS sequence"/>
</dbReference>
<organism evidence="2 3">
    <name type="scientific">Perkinsus olseni</name>
    <name type="common">Perkinsus atlanticus</name>
    <dbReference type="NCBI Taxonomy" id="32597"/>
    <lineage>
        <taxon>Eukaryota</taxon>
        <taxon>Sar</taxon>
        <taxon>Alveolata</taxon>
        <taxon>Perkinsozoa</taxon>
        <taxon>Perkinsea</taxon>
        <taxon>Perkinsida</taxon>
        <taxon>Perkinsidae</taxon>
        <taxon>Perkinsus</taxon>
    </lineage>
</organism>
<gene>
    <name evidence="2" type="ORF">FOL46_002086</name>
</gene>
<accession>A0A7J6KRE1</accession>
<feature type="compositionally biased region" description="Low complexity" evidence="1">
    <location>
        <begin position="360"/>
        <end position="390"/>
    </location>
</feature>
<dbReference type="InterPro" id="IPR036397">
    <property type="entry name" value="RNaseH_sf"/>
</dbReference>
<dbReference type="Gene3D" id="3.30.420.10">
    <property type="entry name" value="Ribonuclease H-like superfamily/Ribonuclease H"/>
    <property type="match status" value="1"/>
</dbReference>
<evidence type="ECO:0008006" key="4">
    <source>
        <dbReference type="Google" id="ProtNLM"/>
    </source>
</evidence>
<feature type="compositionally biased region" description="Acidic residues" evidence="1">
    <location>
        <begin position="473"/>
        <end position="487"/>
    </location>
</feature>
<feature type="compositionally biased region" description="Polar residues" evidence="1">
    <location>
        <begin position="329"/>
        <end position="344"/>
    </location>
</feature>
<feature type="region of interest" description="Disordered" evidence="1">
    <location>
        <begin position="321"/>
        <end position="506"/>
    </location>
</feature>
<feature type="compositionally biased region" description="Polar residues" evidence="1">
    <location>
        <begin position="405"/>
        <end position="422"/>
    </location>
</feature>